<accession>A0A226X102</accession>
<dbReference type="Proteomes" id="UP000214720">
    <property type="component" value="Unassembled WGS sequence"/>
</dbReference>
<protein>
    <submittedName>
        <fullName evidence="1">Uncharacterized protein</fullName>
    </submittedName>
</protein>
<evidence type="ECO:0000313" key="2">
    <source>
        <dbReference type="Proteomes" id="UP000214720"/>
    </source>
</evidence>
<comment type="caution">
    <text evidence="1">The sequence shown here is derived from an EMBL/GenBank/DDBJ whole genome shotgun (WGS) entry which is preliminary data.</text>
</comment>
<sequence>MALLAWLPRTAKRHISPIWFEPIELLLFQVNWYGVGHAVLIQTLEQYE</sequence>
<name>A0A226X102_CABSO</name>
<proteinExistence type="predicted"/>
<dbReference type="AlphaFoldDB" id="A0A226X102"/>
<reference evidence="2" key="1">
    <citation type="submission" date="2017-01" db="EMBL/GenBank/DDBJ databases">
        <title>Genome Analysis of Deinococcus marmoris KOPRI26562.</title>
        <authorList>
            <person name="Kim J.H."/>
            <person name="Oh H.-M."/>
        </authorList>
    </citation>
    <scope>NUCLEOTIDE SEQUENCE [LARGE SCALE GENOMIC DNA]</scope>
    <source>
        <strain evidence="2">PAMC 26633</strain>
    </source>
</reference>
<dbReference type="EMBL" id="MTHB01000119">
    <property type="protein sequence ID" value="OXC76707.1"/>
    <property type="molecule type" value="Genomic_DNA"/>
</dbReference>
<organism evidence="1 2">
    <name type="scientific">Caballeronia sordidicola</name>
    <name type="common">Burkholderia sordidicola</name>
    <dbReference type="NCBI Taxonomy" id="196367"/>
    <lineage>
        <taxon>Bacteria</taxon>
        <taxon>Pseudomonadati</taxon>
        <taxon>Pseudomonadota</taxon>
        <taxon>Betaproteobacteria</taxon>
        <taxon>Burkholderiales</taxon>
        <taxon>Burkholderiaceae</taxon>
        <taxon>Caballeronia</taxon>
    </lineage>
</organism>
<evidence type="ECO:0000313" key="1">
    <source>
        <dbReference type="EMBL" id="OXC76707.1"/>
    </source>
</evidence>
<gene>
    <name evidence="1" type="ORF">BSU04_20335</name>
</gene>